<dbReference type="GO" id="GO:0003677">
    <property type="term" value="F:DNA binding"/>
    <property type="evidence" value="ECO:0007669"/>
    <property type="project" value="InterPro"/>
</dbReference>
<reference evidence="3 4" key="1">
    <citation type="submission" date="2016-04" db="EMBL/GenBank/DDBJ databases">
        <title>Evolutionary innovation and constraint leading to complex multicellularity in the Ascomycota.</title>
        <authorList>
            <person name="Cisse O."/>
            <person name="Nguyen A."/>
            <person name="Hewitt D.A."/>
            <person name="Jedd G."/>
            <person name="Stajich J.E."/>
        </authorList>
    </citation>
    <scope>NUCLEOTIDE SEQUENCE [LARGE SCALE GENOMIC DNA]</scope>
    <source>
        <strain evidence="3 4">DAH-3</strain>
    </source>
</reference>
<dbReference type="STRING" id="1198029.A0A1U7LJ56"/>
<evidence type="ECO:0000256" key="1">
    <source>
        <dbReference type="ARBA" id="ARBA00010490"/>
    </source>
</evidence>
<dbReference type="InterPro" id="IPR002836">
    <property type="entry name" value="PDCD5-like"/>
</dbReference>
<sequence>MDDSELKAIREARLRQLQQQNQHSAQNNATGAGNAPAPGEKSQEEEARRAILSQIFMPESRERLSRISIVKPERARAVEDLIIQSAQQGRLRSRVSEKELIDLLDQISKQESNKREAKIVYTRRTIADENEDDDELFE</sequence>
<dbReference type="PANTHER" id="PTHR10840">
    <property type="entry name" value="PROGRAMMED CELL DEATH PROTEIN 5"/>
    <property type="match status" value="1"/>
</dbReference>
<dbReference type="GO" id="GO:0005634">
    <property type="term" value="C:nucleus"/>
    <property type="evidence" value="ECO:0007669"/>
    <property type="project" value="TreeGrafter"/>
</dbReference>
<dbReference type="AlphaFoldDB" id="A0A1U7LJ56"/>
<evidence type="ECO:0000313" key="3">
    <source>
        <dbReference type="EMBL" id="OLL22658.1"/>
    </source>
</evidence>
<dbReference type="OrthoDB" id="10252486at2759"/>
<dbReference type="InterPro" id="IPR036883">
    <property type="entry name" value="PDCD5-like_sf"/>
</dbReference>
<organism evidence="3 4">
    <name type="scientific">Neolecta irregularis (strain DAH-3)</name>
    <dbReference type="NCBI Taxonomy" id="1198029"/>
    <lineage>
        <taxon>Eukaryota</taxon>
        <taxon>Fungi</taxon>
        <taxon>Dikarya</taxon>
        <taxon>Ascomycota</taxon>
        <taxon>Taphrinomycotina</taxon>
        <taxon>Neolectales</taxon>
        <taxon>Neolectaceae</taxon>
        <taxon>Neolecta</taxon>
    </lineage>
</organism>
<accession>A0A1U7LJ56</accession>
<dbReference type="Proteomes" id="UP000186594">
    <property type="component" value="Unassembled WGS sequence"/>
</dbReference>
<feature type="region of interest" description="Disordered" evidence="2">
    <location>
        <begin position="1"/>
        <end position="49"/>
    </location>
</feature>
<evidence type="ECO:0000313" key="4">
    <source>
        <dbReference type="Proteomes" id="UP000186594"/>
    </source>
</evidence>
<evidence type="ECO:0008006" key="5">
    <source>
        <dbReference type="Google" id="ProtNLM"/>
    </source>
</evidence>
<dbReference type="GO" id="GO:0005829">
    <property type="term" value="C:cytosol"/>
    <property type="evidence" value="ECO:0007669"/>
    <property type="project" value="TreeGrafter"/>
</dbReference>
<gene>
    <name evidence="3" type="ORF">NEOLI_002463</name>
</gene>
<evidence type="ECO:0000256" key="2">
    <source>
        <dbReference type="SAM" id="MobiDB-lite"/>
    </source>
</evidence>
<dbReference type="Gene3D" id="1.10.8.140">
    <property type="entry name" value="PDCD5-like"/>
    <property type="match status" value="1"/>
</dbReference>
<dbReference type="PIRSF" id="PIRSF015730">
    <property type="entry name" value="TFAR19"/>
    <property type="match status" value="1"/>
</dbReference>
<proteinExistence type="inferred from homology"/>
<name>A0A1U7LJ56_NEOID</name>
<comment type="caution">
    <text evidence="3">The sequence shown here is derived from an EMBL/GenBank/DDBJ whole genome shotgun (WGS) entry which is preliminary data.</text>
</comment>
<dbReference type="OMA" id="MQYEMQK"/>
<feature type="compositionally biased region" description="Low complexity" evidence="2">
    <location>
        <begin position="15"/>
        <end position="39"/>
    </location>
</feature>
<comment type="similarity">
    <text evidence="1">Belongs to the PDCD5 family.</text>
</comment>
<dbReference type="Pfam" id="PF01984">
    <property type="entry name" value="dsDNA_bind"/>
    <property type="match status" value="1"/>
</dbReference>
<keyword evidence="4" id="KW-1185">Reference proteome</keyword>
<dbReference type="GO" id="GO:0006915">
    <property type="term" value="P:apoptotic process"/>
    <property type="evidence" value="ECO:0007669"/>
    <property type="project" value="EnsemblFungi"/>
</dbReference>
<dbReference type="PANTHER" id="PTHR10840:SF0">
    <property type="entry name" value="PROGRAMMED CELL DEATH PROTEIN 5"/>
    <property type="match status" value="1"/>
</dbReference>
<feature type="compositionally biased region" description="Basic and acidic residues" evidence="2">
    <location>
        <begin position="1"/>
        <end position="14"/>
    </location>
</feature>
<dbReference type="EMBL" id="LXFE01002965">
    <property type="protein sequence ID" value="OLL22658.1"/>
    <property type="molecule type" value="Genomic_DNA"/>
</dbReference>
<dbReference type="SUPFAM" id="SSF46950">
    <property type="entry name" value="Double-stranded DNA-binding domain"/>
    <property type="match status" value="1"/>
</dbReference>
<protein>
    <recommendedName>
        <fullName evidence="5">Programmed cell death protein 5</fullName>
    </recommendedName>
</protein>